<keyword evidence="2" id="KW-1185">Reference proteome</keyword>
<name>A0A1X1ZJW8_9MYCO</name>
<sequence>MPGTTGGAVEIQFFGAKMSQERNRPVRHTYPVVAVKMPWNAVQTPRQVAAYRADNYTWWTNRVCDRPPSGLAEGLAALTEGSRRYVPVMRAHCIVTLRPGLL</sequence>
<organism evidence="1 2">
    <name type="scientific">Mycobacterium palustre</name>
    <dbReference type="NCBI Taxonomy" id="153971"/>
    <lineage>
        <taxon>Bacteria</taxon>
        <taxon>Bacillati</taxon>
        <taxon>Actinomycetota</taxon>
        <taxon>Actinomycetes</taxon>
        <taxon>Mycobacteriales</taxon>
        <taxon>Mycobacteriaceae</taxon>
        <taxon>Mycobacterium</taxon>
        <taxon>Mycobacterium simiae complex</taxon>
    </lineage>
</organism>
<gene>
    <name evidence="1" type="ORF">AWC19_11130</name>
</gene>
<proteinExistence type="predicted"/>
<dbReference type="RefSeq" id="WP_085078980.1">
    <property type="nucleotide sequence ID" value="NZ_JACKRZ010000369.1"/>
</dbReference>
<reference evidence="1 2" key="1">
    <citation type="submission" date="2016-01" db="EMBL/GenBank/DDBJ databases">
        <title>The new phylogeny of the genus Mycobacterium.</title>
        <authorList>
            <person name="Tarcisio F."/>
            <person name="Conor M."/>
            <person name="Antonella G."/>
            <person name="Elisabetta G."/>
            <person name="Giulia F.S."/>
            <person name="Sara T."/>
            <person name="Anna F."/>
            <person name="Clotilde B."/>
            <person name="Roberto B."/>
            <person name="Veronica D.S."/>
            <person name="Fabio R."/>
            <person name="Monica P."/>
            <person name="Olivier J."/>
            <person name="Enrico T."/>
            <person name="Nicola S."/>
        </authorList>
    </citation>
    <scope>NUCLEOTIDE SEQUENCE [LARGE SCALE GENOMIC DNA]</scope>
    <source>
        <strain evidence="1 2">DSM 44572</strain>
    </source>
</reference>
<dbReference type="Proteomes" id="UP000193529">
    <property type="component" value="Unassembled WGS sequence"/>
</dbReference>
<dbReference type="STRING" id="153971.AWC19_11130"/>
<protein>
    <submittedName>
        <fullName evidence="1">Uncharacterized protein</fullName>
    </submittedName>
</protein>
<accession>A0A1X1ZJW8</accession>
<dbReference type="EMBL" id="LQPJ01000107">
    <property type="protein sequence ID" value="ORW23620.1"/>
    <property type="molecule type" value="Genomic_DNA"/>
</dbReference>
<comment type="caution">
    <text evidence="1">The sequence shown here is derived from an EMBL/GenBank/DDBJ whole genome shotgun (WGS) entry which is preliminary data.</text>
</comment>
<dbReference type="AlphaFoldDB" id="A0A1X1ZJW8"/>
<evidence type="ECO:0000313" key="2">
    <source>
        <dbReference type="Proteomes" id="UP000193529"/>
    </source>
</evidence>
<evidence type="ECO:0000313" key="1">
    <source>
        <dbReference type="EMBL" id="ORW23620.1"/>
    </source>
</evidence>